<feature type="compositionally biased region" description="Polar residues" evidence="1">
    <location>
        <begin position="61"/>
        <end position="73"/>
    </location>
</feature>
<protein>
    <submittedName>
        <fullName evidence="2">Uncharacterized protein</fullName>
    </submittedName>
</protein>
<accession>A0A4S4MMG2</accession>
<dbReference type="EMBL" id="SGPM01000288">
    <property type="protein sequence ID" value="THH27009.1"/>
    <property type="molecule type" value="Genomic_DNA"/>
</dbReference>
<feature type="compositionally biased region" description="Basic and acidic residues" evidence="1">
    <location>
        <begin position="462"/>
        <end position="471"/>
    </location>
</feature>
<feature type="compositionally biased region" description="Basic and acidic residues" evidence="1">
    <location>
        <begin position="433"/>
        <end position="447"/>
    </location>
</feature>
<name>A0A4S4MMG2_9APHY</name>
<evidence type="ECO:0000313" key="2">
    <source>
        <dbReference type="EMBL" id="THH27009.1"/>
    </source>
</evidence>
<feature type="compositionally biased region" description="Polar residues" evidence="1">
    <location>
        <begin position="40"/>
        <end position="50"/>
    </location>
</feature>
<sequence length="691" mass="74275">MVSECYYKSFIVVRPPPAKNNHPLNLQVQLVPPSGKEQRSLSSKHSFDSTTETDENGAALSRTQSNRSDVSAYSGNTSVTSFSTVGSTSSSAASPRRMIIPLYNLQAHNVLPNVIVDAGTDAKVARFQKRGLEVVGLAVLEPIEVWLGSSYDSGNMTLQRPSSFVIPNDHTPTSSAVSLASDAPSSHAYDYHPQAMVITSPSPATTPQADRNGPRKFFGKIFNKRKPAESGPSMPSLSTQHSNGNAKTSFTGGRPTPIPLDLTQETPRASKRSSLLATASNLGLGSPTPSNPSSPVPGAHFQQTSTSSTREVEAGSQVLGIQPICNSPHYPPRGRHPKAYVWVVRRWLKGGGDGLLDRLSDRAQGPGVGSQVEVRFEWTRSRTKREKDQRGRERSQAEDRSGSARGKDNVRKGTGSTVGSSKTPSLSSMNTHAQDKPDQKRLYRLSRDVSASVGRARGGEQSVDRDSKRSDSPNPPGSTHTYGTNASTDEASPQSSSRRKRASSKGRRDEEDAEEDDAGNDSDPEDSDTPWTCTLIMRNLSLPQSYPSPASAASSPQVHDLTPPQEVKVKVGAVVPTPHHPKVVALLKVPFPLPDIEIERAVVRKRVVTPAGVARPSPGLYTSPPTTPQTSSFSSPFSKHPSNVAGKPGLILTAEEIKDIVSCTSLWVVVREGFGGVGKERRKGDGWRIRG</sequence>
<feature type="compositionally biased region" description="Polar residues" evidence="1">
    <location>
        <begin position="263"/>
        <end position="283"/>
    </location>
</feature>
<keyword evidence="3" id="KW-1185">Reference proteome</keyword>
<proteinExistence type="predicted"/>
<feature type="region of interest" description="Disordered" evidence="1">
    <location>
        <begin position="33"/>
        <end position="73"/>
    </location>
</feature>
<feature type="compositionally biased region" description="Polar residues" evidence="1">
    <location>
        <begin position="477"/>
        <end position="494"/>
    </location>
</feature>
<organism evidence="2 3">
    <name type="scientific">Antrodiella citrinella</name>
    <dbReference type="NCBI Taxonomy" id="2447956"/>
    <lineage>
        <taxon>Eukaryota</taxon>
        <taxon>Fungi</taxon>
        <taxon>Dikarya</taxon>
        <taxon>Basidiomycota</taxon>
        <taxon>Agaricomycotina</taxon>
        <taxon>Agaricomycetes</taxon>
        <taxon>Polyporales</taxon>
        <taxon>Steccherinaceae</taxon>
        <taxon>Antrodiella</taxon>
    </lineage>
</organism>
<feature type="region of interest" description="Disordered" evidence="1">
    <location>
        <begin position="614"/>
        <end position="640"/>
    </location>
</feature>
<gene>
    <name evidence="2" type="ORF">EUX98_g7173</name>
</gene>
<feature type="compositionally biased region" description="Acidic residues" evidence="1">
    <location>
        <begin position="511"/>
        <end position="528"/>
    </location>
</feature>
<feature type="compositionally biased region" description="Polar residues" evidence="1">
    <location>
        <begin position="414"/>
        <end position="432"/>
    </location>
</feature>
<dbReference type="AlphaFoldDB" id="A0A4S4MMG2"/>
<dbReference type="OrthoDB" id="2590746at2759"/>
<evidence type="ECO:0000256" key="1">
    <source>
        <dbReference type="SAM" id="MobiDB-lite"/>
    </source>
</evidence>
<feature type="region of interest" description="Disordered" evidence="1">
    <location>
        <begin position="225"/>
        <end position="314"/>
    </location>
</feature>
<feature type="compositionally biased region" description="Basic and acidic residues" evidence="1">
    <location>
        <begin position="379"/>
        <end position="411"/>
    </location>
</feature>
<feature type="region of interest" description="Disordered" evidence="1">
    <location>
        <begin position="198"/>
        <end position="217"/>
    </location>
</feature>
<feature type="region of interest" description="Disordered" evidence="1">
    <location>
        <begin position="379"/>
        <end position="531"/>
    </location>
</feature>
<evidence type="ECO:0000313" key="3">
    <source>
        <dbReference type="Proteomes" id="UP000308730"/>
    </source>
</evidence>
<feature type="compositionally biased region" description="Low complexity" evidence="1">
    <location>
        <begin position="622"/>
        <end position="638"/>
    </location>
</feature>
<dbReference type="Proteomes" id="UP000308730">
    <property type="component" value="Unassembled WGS sequence"/>
</dbReference>
<reference evidence="2 3" key="1">
    <citation type="submission" date="2019-02" db="EMBL/GenBank/DDBJ databases">
        <title>Genome sequencing of the rare red list fungi Antrodiella citrinella (Flaviporus citrinellus).</title>
        <authorList>
            <person name="Buettner E."/>
            <person name="Kellner H."/>
        </authorList>
    </citation>
    <scope>NUCLEOTIDE SEQUENCE [LARGE SCALE GENOMIC DNA]</scope>
    <source>
        <strain evidence="2 3">DSM 108506</strain>
    </source>
</reference>
<feature type="compositionally biased region" description="Polar residues" evidence="1">
    <location>
        <begin position="198"/>
        <end position="209"/>
    </location>
</feature>
<comment type="caution">
    <text evidence="2">The sequence shown here is derived from an EMBL/GenBank/DDBJ whole genome shotgun (WGS) entry which is preliminary data.</text>
</comment>
<feature type="compositionally biased region" description="Polar residues" evidence="1">
    <location>
        <begin position="233"/>
        <end position="251"/>
    </location>
</feature>